<evidence type="ECO:0000313" key="2">
    <source>
        <dbReference type="EMBL" id="MFC1418772.1"/>
    </source>
</evidence>
<protein>
    <submittedName>
        <fullName evidence="2">Uncharacterized protein</fullName>
    </submittedName>
</protein>
<proteinExistence type="predicted"/>
<keyword evidence="3" id="KW-1185">Reference proteome</keyword>
<evidence type="ECO:0000256" key="1">
    <source>
        <dbReference type="SAM" id="MobiDB-lite"/>
    </source>
</evidence>
<dbReference type="EMBL" id="JBHFAB010000013">
    <property type="protein sequence ID" value="MFC1418772.1"/>
    <property type="molecule type" value="Genomic_DNA"/>
</dbReference>
<comment type="caution">
    <text evidence="2">The sequence shown here is derived from an EMBL/GenBank/DDBJ whole genome shotgun (WGS) entry which is preliminary data.</text>
</comment>
<gene>
    <name evidence="2" type="ORF">ACEZDE_19345</name>
</gene>
<organism evidence="2 3">
    <name type="scientific">Streptacidiphilus cavernicola</name>
    <dbReference type="NCBI Taxonomy" id="3342716"/>
    <lineage>
        <taxon>Bacteria</taxon>
        <taxon>Bacillati</taxon>
        <taxon>Actinomycetota</taxon>
        <taxon>Actinomycetes</taxon>
        <taxon>Kitasatosporales</taxon>
        <taxon>Streptomycetaceae</taxon>
        <taxon>Streptacidiphilus</taxon>
    </lineage>
</organism>
<evidence type="ECO:0000313" key="3">
    <source>
        <dbReference type="Proteomes" id="UP001592531"/>
    </source>
</evidence>
<reference evidence="2 3" key="1">
    <citation type="submission" date="2024-09" db="EMBL/GenBank/DDBJ databases">
        <authorList>
            <person name="Lee S.D."/>
        </authorList>
    </citation>
    <scope>NUCLEOTIDE SEQUENCE [LARGE SCALE GENOMIC DNA]</scope>
    <source>
        <strain evidence="2 3">N8-3</strain>
    </source>
</reference>
<sequence>MDDFLTRVRRSNTRADHEQDMAGQAARLAELAERCRRDPALAELLAGIDPRFLPGITLDPDGLDAKAARLRAFPHGFPGLVR</sequence>
<dbReference type="Proteomes" id="UP001592531">
    <property type="component" value="Unassembled WGS sequence"/>
</dbReference>
<dbReference type="RefSeq" id="WP_380537568.1">
    <property type="nucleotide sequence ID" value="NZ_JBHFAB010000013.1"/>
</dbReference>
<accession>A0ABV6VYI7</accession>
<feature type="region of interest" description="Disordered" evidence="1">
    <location>
        <begin position="1"/>
        <end position="22"/>
    </location>
</feature>
<name>A0ABV6VYI7_9ACTN</name>